<evidence type="ECO:0000313" key="3">
    <source>
        <dbReference type="Proteomes" id="UP000314294"/>
    </source>
</evidence>
<accession>A0A4Z2FP33</accession>
<protein>
    <submittedName>
        <fullName evidence="2">Uncharacterized protein</fullName>
    </submittedName>
</protein>
<proteinExistence type="predicted"/>
<dbReference type="AlphaFoldDB" id="A0A4Z2FP33"/>
<dbReference type="Proteomes" id="UP000314294">
    <property type="component" value="Unassembled WGS sequence"/>
</dbReference>
<name>A0A4Z2FP33_9TELE</name>
<dbReference type="EMBL" id="SRLO01000999">
    <property type="protein sequence ID" value="TNN42987.1"/>
    <property type="molecule type" value="Genomic_DNA"/>
</dbReference>
<sequence>MVRHESGEQPKGNIISQVAEKHTADPPGEDDDGHHGALKRFSAMWSSFRKGKRDREYRGAAAPSSALLFTVTVVRRRRRRRRRC</sequence>
<reference evidence="2 3" key="1">
    <citation type="submission" date="2019-03" db="EMBL/GenBank/DDBJ databases">
        <title>First draft genome of Liparis tanakae, snailfish: a comprehensive survey of snailfish specific genes.</title>
        <authorList>
            <person name="Kim W."/>
            <person name="Song I."/>
            <person name="Jeong J.-H."/>
            <person name="Kim D."/>
            <person name="Kim S."/>
            <person name="Ryu S."/>
            <person name="Song J.Y."/>
            <person name="Lee S.K."/>
        </authorList>
    </citation>
    <scope>NUCLEOTIDE SEQUENCE [LARGE SCALE GENOMIC DNA]</scope>
    <source>
        <tissue evidence="2">Muscle</tissue>
    </source>
</reference>
<evidence type="ECO:0000313" key="2">
    <source>
        <dbReference type="EMBL" id="TNN42987.1"/>
    </source>
</evidence>
<evidence type="ECO:0000256" key="1">
    <source>
        <dbReference type="SAM" id="MobiDB-lite"/>
    </source>
</evidence>
<organism evidence="2 3">
    <name type="scientific">Liparis tanakae</name>
    <name type="common">Tanaka's snailfish</name>
    <dbReference type="NCBI Taxonomy" id="230148"/>
    <lineage>
        <taxon>Eukaryota</taxon>
        <taxon>Metazoa</taxon>
        <taxon>Chordata</taxon>
        <taxon>Craniata</taxon>
        <taxon>Vertebrata</taxon>
        <taxon>Euteleostomi</taxon>
        <taxon>Actinopterygii</taxon>
        <taxon>Neopterygii</taxon>
        <taxon>Teleostei</taxon>
        <taxon>Neoteleostei</taxon>
        <taxon>Acanthomorphata</taxon>
        <taxon>Eupercaria</taxon>
        <taxon>Perciformes</taxon>
        <taxon>Cottioidei</taxon>
        <taxon>Cottales</taxon>
        <taxon>Liparidae</taxon>
        <taxon>Liparis</taxon>
    </lineage>
</organism>
<keyword evidence="3" id="KW-1185">Reference proteome</keyword>
<comment type="caution">
    <text evidence="2">The sequence shown here is derived from an EMBL/GenBank/DDBJ whole genome shotgun (WGS) entry which is preliminary data.</text>
</comment>
<gene>
    <name evidence="2" type="ORF">EYF80_046841</name>
</gene>
<feature type="region of interest" description="Disordered" evidence="1">
    <location>
        <begin position="1"/>
        <end position="36"/>
    </location>
</feature>